<organism evidence="3 4">
    <name type="scientific">Roseateles saccharophilus</name>
    <name type="common">Pseudomonas saccharophila</name>
    <dbReference type="NCBI Taxonomy" id="304"/>
    <lineage>
        <taxon>Bacteria</taxon>
        <taxon>Pseudomonadati</taxon>
        <taxon>Pseudomonadota</taxon>
        <taxon>Betaproteobacteria</taxon>
        <taxon>Burkholderiales</taxon>
        <taxon>Sphaerotilaceae</taxon>
        <taxon>Roseateles</taxon>
    </lineage>
</organism>
<evidence type="ECO:0000313" key="3">
    <source>
        <dbReference type="EMBL" id="MDR7270667.1"/>
    </source>
</evidence>
<reference evidence="3 4" key="1">
    <citation type="submission" date="2023-07" db="EMBL/GenBank/DDBJ databases">
        <title>Sorghum-associated microbial communities from plants grown in Nebraska, USA.</title>
        <authorList>
            <person name="Schachtman D."/>
        </authorList>
    </citation>
    <scope>NUCLEOTIDE SEQUENCE [LARGE SCALE GENOMIC DNA]</scope>
    <source>
        <strain evidence="3 4">BE314</strain>
    </source>
</reference>
<evidence type="ECO:0000313" key="4">
    <source>
        <dbReference type="Proteomes" id="UP001180453"/>
    </source>
</evidence>
<dbReference type="Gene3D" id="1.10.260.40">
    <property type="entry name" value="lambda repressor-like DNA-binding domains"/>
    <property type="match status" value="1"/>
</dbReference>
<feature type="region of interest" description="Disordered" evidence="1">
    <location>
        <begin position="120"/>
        <end position="141"/>
    </location>
</feature>
<keyword evidence="4" id="KW-1185">Reference proteome</keyword>
<name>A0ABU1YP83_ROSSA</name>
<dbReference type="InterPro" id="IPR010982">
    <property type="entry name" value="Lambda_DNA-bd_dom_sf"/>
</dbReference>
<protein>
    <submittedName>
        <fullName evidence="3">Transcriptional regulator with XRE-family HTH domain</fullName>
    </submittedName>
</protein>
<dbReference type="RefSeq" id="WP_310266790.1">
    <property type="nucleotide sequence ID" value="NZ_JAVDXU010000002.1"/>
</dbReference>
<dbReference type="CDD" id="cd00093">
    <property type="entry name" value="HTH_XRE"/>
    <property type="match status" value="1"/>
</dbReference>
<evidence type="ECO:0000256" key="1">
    <source>
        <dbReference type="SAM" id="MobiDB-lite"/>
    </source>
</evidence>
<dbReference type="SMART" id="SM00530">
    <property type="entry name" value="HTH_XRE"/>
    <property type="match status" value="1"/>
</dbReference>
<dbReference type="Pfam" id="PF13560">
    <property type="entry name" value="HTH_31"/>
    <property type="match status" value="1"/>
</dbReference>
<dbReference type="EMBL" id="JAVDXU010000002">
    <property type="protein sequence ID" value="MDR7270667.1"/>
    <property type="molecule type" value="Genomic_DNA"/>
</dbReference>
<dbReference type="SUPFAM" id="SSF47413">
    <property type="entry name" value="lambda repressor-like DNA-binding domains"/>
    <property type="match status" value="1"/>
</dbReference>
<dbReference type="Proteomes" id="UP001180453">
    <property type="component" value="Unassembled WGS sequence"/>
</dbReference>
<sequence length="141" mass="16411">MSPFSELLYRLRCRHDVRQAELAEKLGYEQSYISALEIGIKGPPTEEFVERLAGALPLTPEERRELRTAVDESSRKLILEGDASPEHFRFVARLRRKLHSATPRQLRLMSEILDMPDFGVPPHERPLPRIKRRRTVREAPM</sequence>
<feature type="domain" description="HTH cro/C1-type" evidence="2">
    <location>
        <begin position="8"/>
        <end position="63"/>
    </location>
</feature>
<evidence type="ECO:0000259" key="2">
    <source>
        <dbReference type="PROSITE" id="PS50943"/>
    </source>
</evidence>
<dbReference type="PROSITE" id="PS50943">
    <property type="entry name" value="HTH_CROC1"/>
    <property type="match status" value="1"/>
</dbReference>
<proteinExistence type="predicted"/>
<comment type="caution">
    <text evidence="3">The sequence shown here is derived from an EMBL/GenBank/DDBJ whole genome shotgun (WGS) entry which is preliminary data.</text>
</comment>
<accession>A0ABU1YP83</accession>
<dbReference type="InterPro" id="IPR001387">
    <property type="entry name" value="Cro/C1-type_HTH"/>
</dbReference>
<gene>
    <name evidence="3" type="ORF">J2X20_003325</name>
</gene>